<dbReference type="OrthoDB" id="77637at2759"/>
<dbReference type="GO" id="GO:0005634">
    <property type="term" value="C:nucleus"/>
    <property type="evidence" value="ECO:0007669"/>
    <property type="project" value="UniProtKB-SubCell"/>
</dbReference>
<keyword evidence="2" id="KW-0539">Nucleus</keyword>
<dbReference type="GO" id="GO:0003712">
    <property type="term" value="F:transcription coregulator activity"/>
    <property type="evidence" value="ECO:0007669"/>
    <property type="project" value="InterPro"/>
</dbReference>
<dbReference type="SUPFAM" id="SSF47040">
    <property type="entry name" value="Kix domain of CBP (creb binding protein)"/>
    <property type="match status" value="1"/>
</dbReference>
<evidence type="ECO:0000259" key="3">
    <source>
        <dbReference type="Pfam" id="PF16987"/>
    </source>
</evidence>
<evidence type="ECO:0000256" key="1">
    <source>
        <dbReference type="ARBA" id="ARBA00004123"/>
    </source>
</evidence>
<organism evidence="5 6">
    <name type="scientific">Aphanomyces stellatus</name>
    <dbReference type="NCBI Taxonomy" id="120398"/>
    <lineage>
        <taxon>Eukaryota</taxon>
        <taxon>Sar</taxon>
        <taxon>Stramenopiles</taxon>
        <taxon>Oomycota</taxon>
        <taxon>Saprolegniomycetes</taxon>
        <taxon>Saprolegniales</taxon>
        <taxon>Verrucalvaceae</taxon>
        <taxon>Aphanomyces</taxon>
    </lineage>
</organism>
<protein>
    <submittedName>
        <fullName evidence="5">Aste57867_25018 protein</fullName>
    </submittedName>
</protein>
<keyword evidence="6" id="KW-1185">Reference proteome</keyword>
<gene>
    <name evidence="5" type="primary">Aste57867_25018</name>
    <name evidence="4" type="ORF">As57867_024940</name>
    <name evidence="5" type="ORF">ASTE57867_25018</name>
</gene>
<dbReference type="Proteomes" id="UP000332933">
    <property type="component" value="Unassembled WGS sequence"/>
</dbReference>
<name>A0A485LSQ9_9STRA</name>
<dbReference type="EMBL" id="CAADRA010007506">
    <property type="protein sequence ID" value="VFU01649.1"/>
    <property type="molecule type" value="Genomic_DNA"/>
</dbReference>
<dbReference type="Pfam" id="PF16987">
    <property type="entry name" value="KIX_2"/>
    <property type="match status" value="1"/>
</dbReference>
<evidence type="ECO:0000313" key="6">
    <source>
        <dbReference type="Proteomes" id="UP000332933"/>
    </source>
</evidence>
<evidence type="ECO:0000256" key="2">
    <source>
        <dbReference type="ARBA" id="ARBA00023242"/>
    </source>
</evidence>
<feature type="domain" description="Mediator complex subunit 15 KIX" evidence="3">
    <location>
        <begin position="3"/>
        <end position="74"/>
    </location>
</feature>
<evidence type="ECO:0000313" key="5">
    <source>
        <dbReference type="EMBL" id="VFU01649.1"/>
    </source>
</evidence>
<dbReference type="AlphaFoldDB" id="A0A485LSQ9"/>
<dbReference type="InterPro" id="IPR036529">
    <property type="entry name" value="KIX_dom_sf"/>
</dbReference>
<dbReference type="InterPro" id="IPR036546">
    <property type="entry name" value="MED15_KIX"/>
</dbReference>
<reference evidence="5 6" key="1">
    <citation type="submission" date="2019-03" db="EMBL/GenBank/DDBJ databases">
        <authorList>
            <person name="Gaulin E."/>
            <person name="Dumas B."/>
        </authorList>
    </citation>
    <scope>NUCLEOTIDE SEQUENCE [LARGE SCALE GENOMIC DNA]</scope>
    <source>
        <strain evidence="5">CBS 568.67</strain>
    </source>
</reference>
<proteinExistence type="predicted"/>
<dbReference type="EMBL" id="VJMH01007480">
    <property type="protein sequence ID" value="KAF0682883.1"/>
    <property type="molecule type" value="Genomic_DNA"/>
</dbReference>
<dbReference type="GO" id="GO:0006355">
    <property type="term" value="P:regulation of DNA-templated transcription"/>
    <property type="evidence" value="ECO:0007669"/>
    <property type="project" value="InterPro"/>
</dbReference>
<reference evidence="4" key="2">
    <citation type="submission" date="2019-06" db="EMBL/GenBank/DDBJ databases">
        <title>Genomics analysis of Aphanomyces spp. identifies a new class of oomycete effector associated with host adaptation.</title>
        <authorList>
            <person name="Gaulin E."/>
        </authorList>
    </citation>
    <scope>NUCLEOTIDE SEQUENCE</scope>
    <source>
        <strain evidence="4">CBS 578.67</strain>
    </source>
</reference>
<accession>A0A485LSQ9</accession>
<dbReference type="Gene3D" id="1.10.246.20">
    <property type="entry name" value="Coactivator CBP, KIX domain"/>
    <property type="match status" value="1"/>
</dbReference>
<evidence type="ECO:0000313" key="4">
    <source>
        <dbReference type="EMBL" id="KAF0682883.1"/>
    </source>
</evidence>
<comment type="subcellular location">
    <subcellularLocation>
        <location evidence="1">Nucleus</location>
    </subcellularLocation>
</comment>
<sequence>MVGKWREEVTMQARNAVITEMCTQLLRLNGESDKEKLQQSVMKYERAVWGKANDKDTYLKTLRNKLMSFKQRQTPKDATPVSPITLANGAHVVVPESPQIKMQPTNDSTTTLIDTEMVPFPEPSLPQGEVDSTVAKLHEQYQQRRVELIKTQYSETQQCCQSQLMQQNQMTNTHIQQNVPMAARHMNMTMLQLQHDMARNNLMQVHMNQQNNLIQHHYQQLHALSNQEISL</sequence>